<gene>
    <name evidence="1" type="ORF">PSEHALCIP103_01542</name>
</gene>
<proteinExistence type="predicted"/>
<dbReference type="EMBL" id="CAMAPB010000018">
    <property type="protein sequence ID" value="CAH9056870.1"/>
    <property type="molecule type" value="Genomic_DNA"/>
</dbReference>
<comment type="caution">
    <text evidence="1">The sequence shown here is derived from an EMBL/GenBank/DDBJ whole genome shotgun (WGS) entry which is preliminary data.</text>
</comment>
<name>A0A9W4QWV9_PSEHA</name>
<dbReference type="AlphaFoldDB" id="A0A9W4QWV9"/>
<evidence type="ECO:0000313" key="2">
    <source>
        <dbReference type="Proteomes" id="UP001152447"/>
    </source>
</evidence>
<reference evidence="1" key="1">
    <citation type="submission" date="2022-07" db="EMBL/GenBank/DDBJ databases">
        <authorList>
            <person name="Criscuolo A."/>
        </authorList>
    </citation>
    <scope>NUCLEOTIDE SEQUENCE</scope>
    <source>
        <strain evidence="1">CIP103197</strain>
    </source>
</reference>
<keyword evidence="2" id="KW-1185">Reference proteome</keyword>
<protein>
    <submittedName>
        <fullName evidence="1">Uncharacterized protein</fullName>
    </submittedName>
</protein>
<organism evidence="1 2">
    <name type="scientific">Pseudoalteromonas haloplanktis</name>
    <name type="common">Alteromonas haloplanktis</name>
    <dbReference type="NCBI Taxonomy" id="228"/>
    <lineage>
        <taxon>Bacteria</taxon>
        <taxon>Pseudomonadati</taxon>
        <taxon>Pseudomonadota</taxon>
        <taxon>Gammaproteobacteria</taxon>
        <taxon>Alteromonadales</taxon>
        <taxon>Pseudoalteromonadaceae</taxon>
        <taxon>Pseudoalteromonas</taxon>
    </lineage>
</organism>
<accession>A0A9W4QWV9</accession>
<evidence type="ECO:0000313" key="1">
    <source>
        <dbReference type="EMBL" id="CAH9056870.1"/>
    </source>
</evidence>
<sequence>MYTDLIEHLNKAIKSTNSAKSILLAKYNVKWISDNKLIDLNIISIMDLNTLREIDEALLMQSAARSELVNAEEMAG</sequence>
<dbReference type="Proteomes" id="UP001152447">
    <property type="component" value="Unassembled WGS sequence"/>
</dbReference>